<evidence type="ECO:0000313" key="3">
    <source>
        <dbReference type="Proteomes" id="UP001064971"/>
    </source>
</evidence>
<keyword evidence="2" id="KW-0614">Plasmid</keyword>
<sequence length="74" mass="7801">MTGARWRPKASAKSQRRVGTARFDPSAMQLCESGPAGHLCFATLQVPSKGGNSLGFLEGKGGTWFPSQGSCQQS</sequence>
<reference evidence="2" key="1">
    <citation type="submission" date="2022-07" db="EMBL/GenBank/DDBJ databases">
        <title>Complete Genome Sequence of the Radioresistant Bacterium Deinococcus aetherius ST0316, Isolated from the Air Dust collected in Lower Stratosphere above Japan.</title>
        <authorList>
            <person name="Satoh K."/>
            <person name="Hagiwara K."/>
            <person name="Katsumata K."/>
            <person name="Kubo A."/>
            <person name="Yokobori S."/>
            <person name="Yamagishi A."/>
            <person name="Oono Y."/>
            <person name="Narumi I."/>
        </authorList>
    </citation>
    <scope>NUCLEOTIDE SEQUENCE</scope>
    <source>
        <strain evidence="2">ST0316</strain>
        <plasmid evidence="2">pDAETH-1</plasmid>
    </source>
</reference>
<accession>A0ABM8AIE7</accession>
<geneLocation type="plasmid" evidence="2 3">
    <name>pDAETH-1</name>
</geneLocation>
<evidence type="ECO:0000313" key="2">
    <source>
        <dbReference type="EMBL" id="BDP43594.1"/>
    </source>
</evidence>
<gene>
    <name evidence="2" type="ORF">DAETH_35630</name>
</gene>
<organism evidence="2 3">
    <name type="scientific">Deinococcus aetherius</name>
    <dbReference type="NCBI Taxonomy" id="200252"/>
    <lineage>
        <taxon>Bacteria</taxon>
        <taxon>Thermotogati</taxon>
        <taxon>Deinococcota</taxon>
        <taxon>Deinococci</taxon>
        <taxon>Deinococcales</taxon>
        <taxon>Deinococcaceae</taxon>
        <taxon>Deinococcus</taxon>
    </lineage>
</organism>
<feature type="compositionally biased region" description="Basic residues" evidence="1">
    <location>
        <begin position="1"/>
        <end position="16"/>
    </location>
</feature>
<name>A0ABM8AIE7_9DEIO</name>
<feature type="region of interest" description="Disordered" evidence="1">
    <location>
        <begin position="1"/>
        <end position="20"/>
    </location>
</feature>
<keyword evidence="3" id="KW-1185">Reference proteome</keyword>
<proteinExistence type="predicted"/>
<evidence type="ECO:0000256" key="1">
    <source>
        <dbReference type="SAM" id="MobiDB-lite"/>
    </source>
</evidence>
<dbReference type="Proteomes" id="UP001064971">
    <property type="component" value="Plasmid pDAETH-1"/>
</dbReference>
<protein>
    <submittedName>
        <fullName evidence="2">Uncharacterized protein</fullName>
    </submittedName>
</protein>
<dbReference type="EMBL" id="AP026561">
    <property type="protein sequence ID" value="BDP43594.1"/>
    <property type="molecule type" value="Genomic_DNA"/>
</dbReference>